<gene>
    <name evidence="1" type="ORF">LKD23_12150</name>
</gene>
<protein>
    <submittedName>
        <fullName evidence="1">Uncharacterized protein</fullName>
    </submittedName>
</protein>
<evidence type="ECO:0000313" key="1">
    <source>
        <dbReference type="EMBL" id="MCC2200489.1"/>
    </source>
</evidence>
<name>A0ABS8FBA6_9FIRM</name>
<proteinExistence type="predicted"/>
<keyword evidence="2" id="KW-1185">Reference proteome</keyword>
<comment type="caution">
    <text evidence="1">The sequence shown here is derived from an EMBL/GenBank/DDBJ whole genome shotgun (WGS) entry which is preliminary data.</text>
</comment>
<dbReference type="Proteomes" id="UP001430637">
    <property type="component" value="Unassembled WGS sequence"/>
</dbReference>
<accession>A0ABS8FBA6</accession>
<reference evidence="1" key="1">
    <citation type="submission" date="2021-10" db="EMBL/GenBank/DDBJ databases">
        <title>Anaerobic single-cell dispensing facilitates the cultivation of human gut bacteria.</title>
        <authorList>
            <person name="Afrizal A."/>
        </authorList>
    </citation>
    <scope>NUCLEOTIDE SEQUENCE</scope>
    <source>
        <strain evidence="1">CLA-AA-H233</strain>
    </source>
</reference>
<sequence length="81" mass="8854">MSFRLKTASFKDSIGDADCSGTFELELLSGFIIIHQERAVNDVENVTAVVIPIGIHQLAANVRDLLGDSFMPDTVFSGKHF</sequence>
<evidence type="ECO:0000313" key="2">
    <source>
        <dbReference type="Proteomes" id="UP001430637"/>
    </source>
</evidence>
<organism evidence="1 2">
    <name type="scientific">Faecalibacterium butyricigenerans</name>
    <dbReference type="NCBI Taxonomy" id="1851427"/>
    <lineage>
        <taxon>Bacteria</taxon>
        <taxon>Bacillati</taxon>
        <taxon>Bacillota</taxon>
        <taxon>Clostridia</taxon>
        <taxon>Eubacteriales</taxon>
        <taxon>Oscillospiraceae</taxon>
        <taxon>Faecalibacterium</taxon>
    </lineage>
</organism>
<dbReference type="EMBL" id="JAJEQL010000049">
    <property type="protein sequence ID" value="MCC2200489.1"/>
    <property type="molecule type" value="Genomic_DNA"/>
</dbReference>